<name>A0A436ZNS5_ARTFL</name>
<dbReference type="PANTHER" id="PTHR31465:SF1">
    <property type="entry name" value="PROTEIN RTA1-RELATED"/>
    <property type="match status" value="1"/>
</dbReference>
<keyword evidence="4 6" id="KW-0472">Membrane</keyword>
<comment type="subcellular location">
    <subcellularLocation>
        <location evidence="1">Membrane</location>
        <topology evidence="1">Multi-pass membrane protein</topology>
    </subcellularLocation>
</comment>
<organism evidence="7 8">
    <name type="scientific">Arthrobotrys flagrans</name>
    <name type="common">Nematode-trapping fungus</name>
    <name type="synonym">Trichothecium flagrans</name>
    <dbReference type="NCBI Taxonomy" id="97331"/>
    <lineage>
        <taxon>Eukaryota</taxon>
        <taxon>Fungi</taxon>
        <taxon>Dikarya</taxon>
        <taxon>Ascomycota</taxon>
        <taxon>Pezizomycotina</taxon>
        <taxon>Orbiliomycetes</taxon>
        <taxon>Orbiliales</taxon>
        <taxon>Orbiliaceae</taxon>
        <taxon>Arthrobotrys</taxon>
    </lineage>
</organism>
<dbReference type="AlphaFoldDB" id="A0A436ZNS5"/>
<dbReference type="PANTHER" id="PTHR31465">
    <property type="entry name" value="PROTEIN RTA1-RELATED"/>
    <property type="match status" value="1"/>
</dbReference>
<keyword evidence="3 6" id="KW-1133">Transmembrane helix</keyword>
<gene>
    <name evidence="7" type="ORF">DFL_008451</name>
</gene>
<evidence type="ECO:0000256" key="2">
    <source>
        <dbReference type="ARBA" id="ARBA00022692"/>
    </source>
</evidence>
<keyword evidence="8" id="KW-1185">Reference proteome</keyword>
<feature type="transmembrane region" description="Helical" evidence="6">
    <location>
        <begin position="163"/>
        <end position="185"/>
    </location>
</feature>
<feature type="transmembrane region" description="Helical" evidence="6">
    <location>
        <begin position="205"/>
        <end position="225"/>
    </location>
</feature>
<dbReference type="Proteomes" id="UP000283090">
    <property type="component" value="Unassembled WGS sequence"/>
</dbReference>
<feature type="transmembrane region" description="Helical" evidence="6">
    <location>
        <begin position="82"/>
        <end position="105"/>
    </location>
</feature>
<reference evidence="7 8" key="1">
    <citation type="submission" date="2019-01" db="EMBL/GenBank/DDBJ databases">
        <title>Intercellular communication is required for trap formation in the nematode-trapping fungus Duddingtonia flagrans.</title>
        <authorList>
            <person name="Youssar L."/>
            <person name="Wernet V."/>
            <person name="Hensel N."/>
            <person name="Hildebrandt H.-G."/>
            <person name="Fischer R."/>
        </authorList>
    </citation>
    <scope>NUCLEOTIDE SEQUENCE [LARGE SCALE GENOMIC DNA]</scope>
    <source>
        <strain evidence="7 8">CBS H-5679</strain>
    </source>
</reference>
<dbReference type="VEuPathDB" id="FungiDB:DFL_008451"/>
<evidence type="ECO:0008006" key="9">
    <source>
        <dbReference type="Google" id="ProtNLM"/>
    </source>
</evidence>
<protein>
    <recommendedName>
        <fullName evidence="9">RTA1 like protein</fullName>
    </recommendedName>
</protein>
<feature type="transmembrane region" description="Helical" evidence="6">
    <location>
        <begin position="240"/>
        <end position="260"/>
    </location>
</feature>
<dbReference type="GeneID" id="93590762"/>
<dbReference type="Pfam" id="PF04479">
    <property type="entry name" value="RTA1"/>
    <property type="match status" value="1"/>
</dbReference>
<dbReference type="EMBL" id="SAEB01000012">
    <property type="protein sequence ID" value="RVD80557.1"/>
    <property type="molecule type" value="Genomic_DNA"/>
</dbReference>
<evidence type="ECO:0000313" key="8">
    <source>
        <dbReference type="Proteomes" id="UP000283090"/>
    </source>
</evidence>
<accession>A0A436ZNS5</accession>
<evidence type="ECO:0000256" key="5">
    <source>
        <dbReference type="SAM" id="MobiDB-lite"/>
    </source>
</evidence>
<proteinExistence type="predicted"/>
<feature type="transmembrane region" description="Helical" evidence="6">
    <location>
        <begin position="52"/>
        <end position="70"/>
    </location>
</feature>
<evidence type="ECO:0000256" key="6">
    <source>
        <dbReference type="SAM" id="Phobius"/>
    </source>
</evidence>
<dbReference type="RefSeq" id="XP_067486101.1">
    <property type="nucleotide sequence ID" value="XM_067638189.1"/>
</dbReference>
<feature type="compositionally biased region" description="Basic and acidic residues" evidence="5">
    <location>
        <begin position="294"/>
        <end position="303"/>
    </location>
</feature>
<feature type="transmembrane region" description="Helical" evidence="6">
    <location>
        <begin position="20"/>
        <end position="45"/>
    </location>
</feature>
<dbReference type="STRING" id="97331.A0A436ZNS5"/>
<dbReference type="InterPro" id="IPR007568">
    <property type="entry name" value="RTA1"/>
</dbReference>
<sequence length="330" mass="37411">MGAPAIDTSPGNGHGGWVPYYYWPSLPAAIIFVLLFTVCGIIHIYRLFKYKGWYFIPFIIGVIFQAVGYVGRIGSHYDFYSLTWFIMQSLLILLAPALFAASIYMTLSRLAIALHAENLLIIRARWLTTFFVTGDVLSFLAQSAGGGMMAKSDPEGADRGQKIIMGGLFIQIFFFGGFIIIATIFHNRLNKSPSHVHEKIKGRKYLLTMYFANGLILVRSIFRVIEYIMPHDGPLMKNEAYLYIFDALLMFFVVVVYLVVKPYGDLFDEWKRRKDLGDLELTRSSQHNIFPGTSRDRPQEREAMTSSGDIESALSSRSFAEQKPYGGSRR</sequence>
<feature type="region of interest" description="Disordered" evidence="5">
    <location>
        <begin position="287"/>
        <end position="330"/>
    </location>
</feature>
<feature type="transmembrane region" description="Helical" evidence="6">
    <location>
        <begin position="126"/>
        <end position="143"/>
    </location>
</feature>
<evidence type="ECO:0000256" key="1">
    <source>
        <dbReference type="ARBA" id="ARBA00004141"/>
    </source>
</evidence>
<dbReference type="GO" id="GO:0016020">
    <property type="term" value="C:membrane"/>
    <property type="evidence" value="ECO:0007669"/>
    <property type="project" value="UniProtKB-SubCell"/>
</dbReference>
<evidence type="ECO:0000256" key="4">
    <source>
        <dbReference type="ARBA" id="ARBA00023136"/>
    </source>
</evidence>
<keyword evidence="2 6" id="KW-0812">Transmembrane</keyword>
<comment type="caution">
    <text evidence="7">The sequence shown here is derived from an EMBL/GenBank/DDBJ whole genome shotgun (WGS) entry which is preliminary data.</text>
</comment>
<dbReference type="OrthoDB" id="3358017at2759"/>
<feature type="compositionally biased region" description="Polar residues" evidence="5">
    <location>
        <begin position="304"/>
        <end position="319"/>
    </location>
</feature>
<evidence type="ECO:0000256" key="3">
    <source>
        <dbReference type="ARBA" id="ARBA00022989"/>
    </source>
</evidence>
<evidence type="ECO:0000313" key="7">
    <source>
        <dbReference type="EMBL" id="RVD80557.1"/>
    </source>
</evidence>